<dbReference type="NCBIfam" id="TIGR02467">
    <property type="entry name" value="CbiE"/>
    <property type="match status" value="1"/>
</dbReference>
<proteinExistence type="predicted"/>
<keyword evidence="5" id="KW-0949">S-adenosyl-L-methionine</keyword>
<keyword evidence="3" id="KW-0489">Methyltransferase</keyword>
<dbReference type="InterPro" id="IPR012818">
    <property type="entry name" value="CbiE"/>
</dbReference>
<dbReference type="RefSeq" id="WP_369667913.1">
    <property type="nucleotide sequence ID" value="NZ_JBDKXB010000023.1"/>
</dbReference>
<comment type="pathway">
    <text evidence="1">Cofactor biosynthesis; adenosylcobalamin biosynthesis.</text>
</comment>
<dbReference type="InterPro" id="IPR000878">
    <property type="entry name" value="4pyrrol_Mease"/>
</dbReference>
<feature type="domain" description="Methyltransferase" evidence="7">
    <location>
        <begin position="264"/>
        <end position="353"/>
    </location>
</feature>
<sequence length="410" mass="42894">MGDAPSAGAKTWLAIIGIGEDGVEGLGTEARALIANACLVVGGRRHLDLAAPLIRGDTLTWSAPLGATWPAILARRGQPVVVLASGDPFCFGVGSLLSQQVPPAETRVLPQASSLALAAARLGLAEQDCPMLSLCGRPLESLRPALQPGTTVLVLSADATTPAAVSAALTGWGFGPSLVTLLEALGGPNERIRTTEARAFDLTGVHPVNLLAIQVAAEPEAMILPQAPGLPDDWFEHDGQITKREVRAVTLSSLRPTAGALLWDIGCGSGSIAIEWLLAHPTTRAIALDRDPQRVERAGRNAERLGVPRLDVRLGTAPAALAGWPTPDAIFLGGGGQDVALIEACWAALRPGGRLVANAVALATQQRLIEARDRHGGDLVRLAVERLDRIGRFAAFRPAMPAWQWVAVKP</sequence>
<dbReference type="InterPro" id="IPR006365">
    <property type="entry name" value="Cbl_synth_CobL"/>
</dbReference>
<name>A0ABV4BJP1_9GAMM</name>
<feature type="domain" description="Tetrapyrrole methylase" evidence="6">
    <location>
        <begin position="13"/>
        <end position="198"/>
    </location>
</feature>
<dbReference type="SUPFAM" id="SSF53335">
    <property type="entry name" value="S-adenosyl-L-methionine-dependent methyltransferases"/>
    <property type="match status" value="1"/>
</dbReference>
<protein>
    <submittedName>
        <fullName evidence="8">Precorrin-6y C5,15-methyltransferase (Decarboxylating) subunit CbiE</fullName>
    </submittedName>
</protein>
<dbReference type="Gene3D" id="3.40.1010.10">
    <property type="entry name" value="Cobalt-precorrin-4 Transmethylase, Domain 1"/>
    <property type="match status" value="1"/>
</dbReference>
<dbReference type="Gene3D" id="3.40.50.150">
    <property type="entry name" value="Vaccinia Virus protein VP39"/>
    <property type="match status" value="1"/>
</dbReference>
<dbReference type="Pfam" id="PF13649">
    <property type="entry name" value="Methyltransf_25"/>
    <property type="match status" value="1"/>
</dbReference>
<accession>A0ABV4BJP1</accession>
<dbReference type="SUPFAM" id="SSF53790">
    <property type="entry name" value="Tetrapyrrole methylase"/>
    <property type="match status" value="1"/>
</dbReference>
<keyword evidence="2" id="KW-0169">Cobalamin biosynthesis</keyword>
<dbReference type="InterPro" id="IPR041698">
    <property type="entry name" value="Methyltransf_25"/>
</dbReference>
<evidence type="ECO:0000256" key="2">
    <source>
        <dbReference type="ARBA" id="ARBA00022573"/>
    </source>
</evidence>
<dbReference type="PIRSF" id="PIRSF036428">
    <property type="entry name" value="CobL"/>
    <property type="match status" value="1"/>
</dbReference>
<dbReference type="PANTHER" id="PTHR43182:SF1">
    <property type="entry name" value="COBALT-PRECORRIN-7 C(5)-METHYLTRANSFERASE"/>
    <property type="match status" value="1"/>
</dbReference>
<dbReference type="Gene3D" id="3.30.950.10">
    <property type="entry name" value="Methyltransferase, Cobalt-precorrin-4 Transmethylase, Domain 2"/>
    <property type="match status" value="1"/>
</dbReference>
<dbReference type="CDD" id="cd11644">
    <property type="entry name" value="Precorrin-6Y-MT"/>
    <property type="match status" value="1"/>
</dbReference>
<dbReference type="InterPro" id="IPR050714">
    <property type="entry name" value="Cobalamin_biosynth_MTase"/>
</dbReference>
<dbReference type="InterPro" id="IPR014777">
    <property type="entry name" value="4pyrrole_Mease_sub1"/>
</dbReference>
<dbReference type="InterPro" id="IPR029063">
    <property type="entry name" value="SAM-dependent_MTases_sf"/>
</dbReference>
<evidence type="ECO:0000259" key="7">
    <source>
        <dbReference type="Pfam" id="PF13649"/>
    </source>
</evidence>
<gene>
    <name evidence="8" type="primary">cbiE</name>
    <name evidence="8" type="ORF">ABC977_14060</name>
</gene>
<comment type="caution">
    <text evidence="8">The sequence shown here is derived from an EMBL/GenBank/DDBJ whole genome shotgun (WGS) entry which is preliminary data.</text>
</comment>
<dbReference type="InterPro" id="IPR014008">
    <property type="entry name" value="Cbl_synth_MTase_CbiT"/>
</dbReference>
<dbReference type="Pfam" id="PF00590">
    <property type="entry name" value="TP_methylase"/>
    <property type="match status" value="1"/>
</dbReference>
<dbReference type="InterPro" id="IPR035996">
    <property type="entry name" value="4pyrrol_Methylase_sf"/>
</dbReference>
<evidence type="ECO:0000256" key="5">
    <source>
        <dbReference type="ARBA" id="ARBA00022691"/>
    </source>
</evidence>
<organism evidence="8 9">
    <name type="scientific">Thioalkalicoccus limnaeus</name>
    <dbReference type="NCBI Taxonomy" id="120681"/>
    <lineage>
        <taxon>Bacteria</taxon>
        <taxon>Pseudomonadati</taxon>
        <taxon>Pseudomonadota</taxon>
        <taxon>Gammaproteobacteria</taxon>
        <taxon>Chromatiales</taxon>
        <taxon>Chromatiaceae</taxon>
        <taxon>Thioalkalicoccus</taxon>
    </lineage>
</organism>
<dbReference type="PANTHER" id="PTHR43182">
    <property type="entry name" value="COBALT-PRECORRIN-6B C(15)-METHYLTRANSFERASE (DECARBOXYLATING)"/>
    <property type="match status" value="1"/>
</dbReference>
<dbReference type="EMBL" id="JBDKXB010000023">
    <property type="protein sequence ID" value="MEY6433527.1"/>
    <property type="molecule type" value="Genomic_DNA"/>
</dbReference>
<evidence type="ECO:0000259" key="6">
    <source>
        <dbReference type="Pfam" id="PF00590"/>
    </source>
</evidence>
<dbReference type="NCBIfam" id="TIGR02469">
    <property type="entry name" value="CbiT"/>
    <property type="match status" value="1"/>
</dbReference>
<dbReference type="InterPro" id="IPR014776">
    <property type="entry name" value="4pyrrole_Mease_sub2"/>
</dbReference>
<evidence type="ECO:0000313" key="8">
    <source>
        <dbReference type="EMBL" id="MEY6433527.1"/>
    </source>
</evidence>
<evidence type="ECO:0000256" key="3">
    <source>
        <dbReference type="ARBA" id="ARBA00022603"/>
    </source>
</evidence>
<evidence type="ECO:0000313" key="9">
    <source>
        <dbReference type="Proteomes" id="UP001564408"/>
    </source>
</evidence>
<evidence type="ECO:0000256" key="4">
    <source>
        <dbReference type="ARBA" id="ARBA00022679"/>
    </source>
</evidence>
<dbReference type="CDD" id="cd02440">
    <property type="entry name" value="AdoMet_MTases"/>
    <property type="match status" value="1"/>
</dbReference>
<keyword evidence="9" id="KW-1185">Reference proteome</keyword>
<reference evidence="8 9" key="1">
    <citation type="submission" date="2024-05" db="EMBL/GenBank/DDBJ databases">
        <title>Genome Sequence and Characterization of the New Strain Purple Sulfur Bacterium of Genus Thioalkalicoccus.</title>
        <authorList>
            <person name="Bryantseva I.A."/>
            <person name="Kyndt J.A."/>
            <person name="Imhoff J.F."/>
        </authorList>
    </citation>
    <scope>NUCLEOTIDE SEQUENCE [LARGE SCALE GENOMIC DNA]</scope>
    <source>
        <strain evidence="8 9">Um2</strain>
    </source>
</reference>
<evidence type="ECO:0000256" key="1">
    <source>
        <dbReference type="ARBA" id="ARBA00004953"/>
    </source>
</evidence>
<dbReference type="Proteomes" id="UP001564408">
    <property type="component" value="Unassembled WGS sequence"/>
</dbReference>
<keyword evidence="4" id="KW-0808">Transferase</keyword>